<proteinExistence type="predicted"/>
<gene>
    <name evidence="1" type="ORF">GCM10010515_00910</name>
</gene>
<dbReference type="EMBL" id="BMWD01000001">
    <property type="protein sequence ID" value="GGX38512.1"/>
    <property type="molecule type" value="Genomic_DNA"/>
</dbReference>
<evidence type="ECO:0000313" key="2">
    <source>
        <dbReference type="Proteomes" id="UP000645555"/>
    </source>
</evidence>
<name>A0A918N590_9ACTN</name>
<accession>A0A918N590</accession>
<sequence length="129" mass="13802">MPSPVRSTTGSARPAERRYGDLVAAPLRPSRMRLLRWGAAPVSQVVGSVRGELVPPCDFPLGLHRETAGCGMVAITFVHFPTRAVRDRCAAGAYLTRVRCRRVAAAAVGCFSRYGPETRAGPVVAGRGR</sequence>
<reference evidence="1" key="2">
    <citation type="submission" date="2020-09" db="EMBL/GenBank/DDBJ databases">
        <authorList>
            <person name="Sun Q."/>
            <person name="Ohkuma M."/>
        </authorList>
    </citation>
    <scope>NUCLEOTIDE SEQUENCE</scope>
    <source>
        <strain evidence="1">JCM 4956</strain>
    </source>
</reference>
<organism evidence="1 2">
    <name type="scientific">Streptomyces fructofermentans</name>
    <dbReference type="NCBI Taxonomy" id="152141"/>
    <lineage>
        <taxon>Bacteria</taxon>
        <taxon>Bacillati</taxon>
        <taxon>Actinomycetota</taxon>
        <taxon>Actinomycetes</taxon>
        <taxon>Kitasatosporales</taxon>
        <taxon>Streptomycetaceae</taxon>
        <taxon>Streptomyces</taxon>
    </lineage>
</organism>
<protein>
    <submittedName>
        <fullName evidence="1">Uncharacterized protein</fullName>
    </submittedName>
</protein>
<reference evidence="1" key="1">
    <citation type="journal article" date="2014" name="Int. J. Syst. Evol. Microbiol.">
        <title>Complete genome sequence of Corynebacterium casei LMG S-19264T (=DSM 44701T), isolated from a smear-ripened cheese.</title>
        <authorList>
            <consortium name="US DOE Joint Genome Institute (JGI-PGF)"/>
            <person name="Walter F."/>
            <person name="Albersmeier A."/>
            <person name="Kalinowski J."/>
            <person name="Ruckert C."/>
        </authorList>
    </citation>
    <scope>NUCLEOTIDE SEQUENCE</scope>
    <source>
        <strain evidence="1">JCM 4956</strain>
    </source>
</reference>
<comment type="caution">
    <text evidence="1">The sequence shown here is derived from an EMBL/GenBank/DDBJ whole genome shotgun (WGS) entry which is preliminary data.</text>
</comment>
<dbReference type="AlphaFoldDB" id="A0A918N590"/>
<dbReference type="Proteomes" id="UP000645555">
    <property type="component" value="Unassembled WGS sequence"/>
</dbReference>
<keyword evidence="2" id="KW-1185">Reference proteome</keyword>
<evidence type="ECO:0000313" key="1">
    <source>
        <dbReference type="EMBL" id="GGX38512.1"/>
    </source>
</evidence>